<dbReference type="EMBL" id="JBJKFK010008932">
    <property type="protein sequence ID" value="KAL3306941.1"/>
    <property type="molecule type" value="Genomic_DNA"/>
</dbReference>
<comment type="caution">
    <text evidence="1">The sequence shown here is derived from an EMBL/GenBank/DDBJ whole genome shotgun (WGS) entry which is preliminary data.</text>
</comment>
<keyword evidence="2" id="KW-1185">Reference proteome</keyword>
<organism evidence="1 2">
    <name type="scientific">Cichlidogyrus casuarinus</name>
    <dbReference type="NCBI Taxonomy" id="1844966"/>
    <lineage>
        <taxon>Eukaryota</taxon>
        <taxon>Metazoa</taxon>
        <taxon>Spiralia</taxon>
        <taxon>Lophotrochozoa</taxon>
        <taxon>Platyhelminthes</taxon>
        <taxon>Monogenea</taxon>
        <taxon>Monopisthocotylea</taxon>
        <taxon>Dactylogyridea</taxon>
        <taxon>Ancyrocephalidae</taxon>
        <taxon>Cichlidogyrus</taxon>
    </lineage>
</organism>
<evidence type="ECO:0000313" key="1">
    <source>
        <dbReference type="EMBL" id="KAL3306941.1"/>
    </source>
</evidence>
<gene>
    <name evidence="1" type="ORF">Ciccas_014560</name>
</gene>
<dbReference type="AlphaFoldDB" id="A0ABD2PKN0"/>
<dbReference type="InterPro" id="IPR015915">
    <property type="entry name" value="Kelch-typ_b-propeller"/>
</dbReference>
<evidence type="ECO:0000313" key="2">
    <source>
        <dbReference type="Proteomes" id="UP001626550"/>
    </source>
</evidence>
<accession>A0ABD2PKN0</accession>
<dbReference type="Proteomes" id="UP001626550">
    <property type="component" value="Unassembled WGS sequence"/>
</dbReference>
<proteinExistence type="predicted"/>
<dbReference type="SUPFAM" id="SSF50965">
    <property type="entry name" value="Galactose oxidase, central domain"/>
    <property type="match status" value="1"/>
</dbReference>
<reference evidence="1 2" key="1">
    <citation type="submission" date="2024-11" db="EMBL/GenBank/DDBJ databases">
        <title>Adaptive evolution of stress response genes in parasites aligns with host niche diversity.</title>
        <authorList>
            <person name="Hahn C."/>
            <person name="Resl P."/>
        </authorList>
    </citation>
    <scope>NUCLEOTIDE SEQUENCE [LARGE SCALE GENOMIC DNA]</scope>
    <source>
        <strain evidence="1">EGGRZ-B1_66</strain>
        <tissue evidence="1">Body</tissue>
    </source>
</reference>
<dbReference type="InterPro" id="IPR011498">
    <property type="entry name" value="Kelch_2"/>
</dbReference>
<name>A0ABD2PKN0_9PLAT</name>
<sequence length="273" mass="30744">MLNAGGRDEYLRPRIHLEKSIDRYDLSEDKWEEAGTCQMVRQEASVACVSANSTQPRSSSLASCLNLPSEGIQSVEEEVEDGRCLSTRSSISAESRSRSICLSESTNWPDLRKIRTKACEWTVVELGGMSEPSPEETDGVRFRGLDQISMYRVSEDLTVHCTEQFIKLPRPIRFTKCILREDTGLVYIFTETDSKLSVLDLKRNSLRPLNSLGDELCEGAAQNSSNARIHCGASWMEDRLYIYGGFSELIGPEHRPANARDDLYCFNPSTNVW</sequence>
<protein>
    <submittedName>
        <fullName evidence="1">Uncharacterized protein</fullName>
    </submittedName>
</protein>
<dbReference type="Pfam" id="PF07646">
    <property type="entry name" value="Kelch_2"/>
    <property type="match status" value="1"/>
</dbReference>
<dbReference type="InterPro" id="IPR011043">
    <property type="entry name" value="Gal_Oxase/kelch_b-propeller"/>
</dbReference>
<dbReference type="Gene3D" id="2.120.10.80">
    <property type="entry name" value="Kelch-type beta propeller"/>
    <property type="match status" value="1"/>
</dbReference>